<evidence type="ECO:0000313" key="1">
    <source>
        <dbReference type="EMBL" id="EOB11940.1"/>
    </source>
</evidence>
<sequence>MNEGIEGIIFEYGRNQICYHNNIVNMNRNVVLVGGLSFNIMSLPYTKDLIKFCNLNKLGLYIPQFRSHPNYGIYRFEDDLEDFNDLLKLINGKIIAIGNSTGCQVIMKTIKSVNKIVLCILQGPVSDVEYEEHVNPNLKDQLKIAEESKGVLPFKHEHNFITSERFISLFKRNVTEDMFSSYLDDDFYINLNPRCIRCVFVVSKRDEYTVKSNVEKLKKVKNSVCHVLEEGDHFLTNLKSINEFMKIIGDEIFKSINRHI</sequence>
<evidence type="ECO:0000313" key="2">
    <source>
        <dbReference type="Proteomes" id="UP000016927"/>
    </source>
</evidence>
<dbReference type="SUPFAM" id="SSF53474">
    <property type="entry name" value="alpha/beta-Hydrolases"/>
    <property type="match status" value="1"/>
</dbReference>
<name>R0MD23_NOSB1</name>
<dbReference type="OrthoDB" id="10034502at2759"/>
<dbReference type="InterPro" id="IPR029058">
    <property type="entry name" value="AB_hydrolase_fold"/>
</dbReference>
<organism evidence="1 2">
    <name type="scientific">Nosema bombycis (strain CQ1 / CVCC 102059)</name>
    <name type="common">Microsporidian parasite</name>
    <name type="synonym">Pebrine of silkworm</name>
    <dbReference type="NCBI Taxonomy" id="578461"/>
    <lineage>
        <taxon>Eukaryota</taxon>
        <taxon>Fungi</taxon>
        <taxon>Fungi incertae sedis</taxon>
        <taxon>Microsporidia</taxon>
        <taxon>Nosematidae</taxon>
        <taxon>Nosema</taxon>
    </lineage>
</organism>
<dbReference type="Pfam" id="PF08538">
    <property type="entry name" value="DUF1749"/>
    <property type="match status" value="1"/>
</dbReference>
<protein>
    <submittedName>
        <fullName evidence="1">Uncharacterized protein</fullName>
    </submittedName>
</protein>
<keyword evidence="2" id="KW-1185">Reference proteome</keyword>
<dbReference type="Gene3D" id="3.40.50.1820">
    <property type="entry name" value="alpha/beta hydrolase"/>
    <property type="match status" value="1"/>
</dbReference>
<gene>
    <name evidence="1" type="ORF">NBO_623g0001</name>
</gene>
<dbReference type="HOGENOM" id="CLU_049633_4_0_1"/>
<dbReference type="VEuPathDB" id="MicrosporidiaDB:NBO_623g0001"/>
<dbReference type="Proteomes" id="UP000016927">
    <property type="component" value="Unassembled WGS sequence"/>
</dbReference>
<reference evidence="1 2" key="1">
    <citation type="journal article" date="2013" name="BMC Genomics">
        <title>Comparative genomics of parasitic silkworm microsporidia reveal an association between genome expansion and host adaptation.</title>
        <authorList>
            <person name="Pan G."/>
            <person name="Xu J."/>
            <person name="Li T."/>
            <person name="Xia Q."/>
            <person name="Liu S.L."/>
            <person name="Zhang G."/>
            <person name="Li S."/>
            <person name="Li C."/>
            <person name="Liu H."/>
            <person name="Yang L."/>
            <person name="Liu T."/>
            <person name="Zhang X."/>
            <person name="Wu Z."/>
            <person name="Fan W."/>
            <person name="Dang X."/>
            <person name="Xiang H."/>
            <person name="Tao M."/>
            <person name="Li Y."/>
            <person name="Hu J."/>
            <person name="Li Z."/>
            <person name="Lin L."/>
            <person name="Luo J."/>
            <person name="Geng L."/>
            <person name="Wang L."/>
            <person name="Long M."/>
            <person name="Wan Y."/>
            <person name="He N."/>
            <person name="Zhang Z."/>
            <person name="Lu C."/>
            <person name="Keeling P.J."/>
            <person name="Wang J."/>
            <person name="Xiang Z."/>
            <person name="Zhou Z."/>
        </authorList>
    </citation>
    <scope>NUCLEOTIDE SEQUENCE [LARGE SCALE GENOMIC DNA]</scope>
    <source>
        <strain evidence="2">CQ1 / CVCC 102059</strain>
    </source>
</reference>
<dbReference type="EMBL" id="KB909530">
    <property type="protein sequence ID" value="EOB11940.1"/>
    <property type="molecule type" value="Genomic_DNA"/>
</dbReference>
<dbReference type="PANTHER" id="PTHR31591:SF1">
    <property type="entry name" value="UPF0613 PROTEIN PB24D3.06C"/>
    <property type="match status" value="1"/>
</dbReference>
<proteinExistence type="predicted"/>
<dbReference type="PANTHER" id="PTHR31591">
    <property type="entry name" value="UPF0613 PROTEIN PB24D3.06C"/>
    <property type="match status" value="1"/>
</dbReference>
<dbReference type="InterPro" id="IPR013744">
    <property type="entry name" value="SidJ"/>
</dbReference>
<dbReference type="AlphaFoldDB" id="R0MD23"/>
<accession>R0MD23</accession>